<dbReference type="OrthoDB" id="9815411at2"/>
<dbReference type="EMBL" id="CP000781">
    <property type="protein sequence ID" value="ABS69120.1"/>
    <property type="molecule type" value="Genomic_DNA"/>
</dbReference>
<evidence type="ECO:0000256" key="4">
    <source>
        <dbReference type="ARBA" id="ARBA00022692"/>
    </source>
</evidence>
<comment type="subcellular location">
    <subcellularLocation>
        <location evidence="1">Cell membrane</location>
        <topology evidence="1">Multi-pass membrane protein</topology>
    </subcellularLocation>
</comment>
<evidence type="ECO:0008006" key="10">
    <source>
        <dbReference type="Google" id="ProtNLM"/>
    </source>
</evidence>
<evidence type="ECO:0000256" key="3">
    <source>
        <dbReference type="ARBA" id="ARBA00022475"/>
    </source>
</evidence>
<keyword evidence="4 7" id="KW-0812">Transmembrane</keyword>
<evidence type="ECO:0000256" key="6">
    <source>
        <dbReference type="ARBA" id="ARBA00023136"/>
    </source>
</evidence>
<keyword evidence="9" id="KW-1185">Reference proteome</keyword>
<accession>A7IM77</accession>
<gene>
    <name evidence="8" type="ordered locus">Xaut_3896</name>
</gene>
<dbReference type="GO" id="GO:0005886">
    <property type="term" value="C:plasma membrane"/>
    <property type="evidence" value="ECO:0007669"/>
    <property type="project" value="UniProtKB-SubCell"/>
</dbReference>
<dbReference type="PANTHER" id="PTHR33884:SF3">
    <property type="entry name" value="UPF0410 PROTEIN YMGE"/>
    <property type="match status" value="1"/>
</dbReference>
<dbReference type="PANTHER" id="PTHR33884">
    <property type="entry name" value="UPF0410 PROTEIN YMGE"/>
    <property type="match status" value="1"/>
</dbReference>
<dbReference type="Pfam" id="PF04226">
    <property type="entry name" value="Transgly_assoc"/>
    <property type="match status" value="1"/>
</dbReference>
<dbReference type="HOGENOM" id="CLU_160040_0_0_5"/>
<evidence type="ECO:0000256" key="2">
    <source>
        <dbReference type="ARBA" id="ARBA00011006"/>
    </source>
</evidence>
<evidence type="ECO:0000256" key="5">
    <source>
        <dbReference type="ARBA" id="ARBA00022989"/>
    </source>
</evidence>
<dbReference type="AlphaFoldDB" id="A7IM77"/>
<comment type="similarity">
    <text evidence="2">Belongs to the UPF0410 family.</text>
</comment>
<dbReference type="Proteomes" id="UP000002417">
    <property type="component" value="Chromosome"/>
</dbReference>
<keyword evidence="3" id="KW-1003">Cell membrane</keyword>
<dbReference type="STRING" id="78245.Xaut_3896"/>
<keyword evidence="6 7" id="KW-0472">Membrane</keyword>
<reference evidence="8 9" key="1">
    <citation type="submission" date="2007-07" db="EMBL/GenBank/DDBJ databases">
        <title>Complete sequence of chromosome of Xanthobacter autotrophicus Py2.</title>
        <authorList>
            <consortium name="US DOE Joint Genome Institute"/>
            <person name="Copeland A."/>
            <person name="Lucas S."/>
            <person name="Lapidus A."/>
            <person name="Barry K."/>
            <person name="Glavina del Rio T."/>
            <person name="Hammon N."/>
            <person name="Israni S."/>
            <person name="Dalin E."/>
            <person name="Tice H."/>
            <person name="Pitluck S."/>
            <person name="Sims D."/>
            <person name="Brettin T."/>
            <person name="Bruce D."/>
            <person name="Detter J.C."/>
            <person name="Han C."/>
            <person name="Tapia R."/>
            <person name="Brainard J."/>
            <person name="Schmutz J."/>
            <person name="Larimer F."/>
            <person name="Land M."/>
            <person name="Hauser L."/>
            <person name="Kyrpides N."/>
            <person name="Kim E."/>
            <person name="Ensigns S.A."/>
            <person name="Richardson P."/>
        </authorList>
    </citation>
    <scope>NUCLEOTIDE SEQUENCE [LARGE SCALE GENOMIC DNA]</scope>
    <source>
        <strain evidence="9">ATCC BAA-1158 / Py2</strain>
    </source>
</reference>
<evidence type="ECO:0000313" key="9">
    <source>
        <dbReference type="Proteomes" id="UP000002417"/>
    </source>
</evidence>
<evidence type="ECO:0000256" key="7">
    <source>
        <dbReference type="SAM" id="Phobius"/>
    </source>
</evidence>
<proteinExistence type="inferred from homology"/>
<dbReference type="eggNOG" id="COG2261">
    <property type="taxonomic scope" value="Bacteria"/>
</dbReference>
<dbReference type="InterPro" id="IPR007341">
    <property type="entry name" value="Transgly_assoc"/>
</dbReference>
<evidence type="ECO:0000256" key="1">
    <source>
        <dbReference type="ARBA" id="ARBA00004651"/>
    </source>
</evidence>
<keyword evidence="5 7" id="KW-1133">Transmembrane helix</keyword>
<protein>
    <recommendedName>
        <fullName evidence="10">GlsB/YeaQ/YmgE family stress response membrane protein</fullName>
    </recommendedName>
</protein>
<evidence type="ECO:0000313" key="8">
    <source>
        <dbReference type="EMBL" id="ABS69120.1"/>
    </source>
</evidence>
<dbReference type="KEGG" id="xau:Xaut_3896"/>
<feature type="transmembrane region" description="Helical" evidence="7">
    <location>
        <begin position="25"/>
        <end position="48"/>
    </location>
</feature>
<sequence length="82" mass="8252">MIVSIIVGIIAGFLAEKIMSSSGGLLTNLVVGLVGGMLGGWVAGALGLTYIGDGVVDRIVVSTCGAILLLVIWRAVTGKRPA</sequence>
<organism evidence="8 9">
    <name type="scientific">Xanthobacter autotrophicus (strain ATCC BAA-1158 / Py2)</name>
    <dbReference type="NCBI Taxonomy" id="78245"/>
    <lineage>
        <taxon>Bacteria</taxon>
        <taxon>Pseudomonadati</taxon>
        <taxon>Pseudomonadota</taxon>
        <taxon>Alphaproteobacteria</taxon>
        <taxon>Hyphomicrobiales</taxon>
        <taxon>Xanthobacteraceae</taxon>
        <taxon>Xanthobacter</taxon>
    </lineage>
</organism>
<name>A7IM77_XANP2</name>
<feature type="transmembrane region" description="Helical" evidence="7">
    <location>
        <begin position="55"/>
        <end position="76"/>
    </location>
</feature>